<reference evidence="5" key="2">
    <citation type="submission" date="2025-08" db="UniProtKB">
        <authorList>
            <consortium name="RefSeq"/>
        </authorList>
    </citation>
    <scope>IDENTIFICATION</scope>
    <source>
        <tissue evidence="5">Leaf</tissue>
    </source>
</reference>
<dbReference type="GO" id="GO:0000723">
    <property type="term" value="P:telomere maintenance"/>
    <property type="evidence" value="ECO:0007669"/>
    <property type="project" value="InterPro"/>
</dbReference>
<dbReference type="Pfam" id="PF05970">
    <property type="entry name" value="PIF1"/>
    <property type="match status" value="1"/>
</dbReference>
<dbReference type="GO" id="GO:0005524">
    <property type="term" value="F:ATP binding"/>
    <property type="evidence" value="ECO:0007669"/>
    <property type="project" value="UniProtKB-KW"/>
</dbReference>
<dbReference type="GO" id="GO:0006310">
    <property type="term" value="P:DNA recombination"/>
    <property type="evidence" value="ECO:0007669"/>
    <property type="project" value="UniProtKB-KW"/>
</dbReference>
<gene>
    <name evidence="5" type="primary">LOC109709076</name>
</gene>
<dbReference type="Pfam" id="PF21530">
    <property type="entry name" value="Pif1_2B_dom"/>
    <property type="match status" value="1"/>
</dbReference>
<feature type="domain" description="DNA helicase Pif1-like 2B" evidence="3">
    <location>
        <begin position="261"/>
        <end position="307"/>
    </location>
</feature>
<reference evidence="4" key="1">
    <citation type="journal article" date="2015" name="Nat. Genet.">
        <title>The pineapple genome and the evolution of CAM photosynthesis.</title>
        <authorList>
            <person name="Ming R."/>
            <person name="VanBuren R."/>
            <person name="Wai C.M."/>
            <person name="Tang H."/>
            <person name="Schatz M.C."/>
            <person name="Bowers J.E."/>
            <person name="Lyons E."/>
            <person name="Wang M.L."/>
            <person name="Chen J."/>
            <person name="Biggers E."/>
            <person name="Zhang J."/>
            <person name="Huang L."/>
            <person name="Zhang L."/>
            <person name="Miao W."/>
            <person name="Zhang J."/>
            <person name="Ye Z."/>
            <person name="Miao C."/>
            <person name="Lin Z."/>
            <person name="Wang H."/>
            <person name="Zhou H."/>
            <person name="Yim W.C."/>
            <person name="Priest H.D."/>
            <person name="Zheng C."/>
            <person name="Woodhouse M."/>
            <person name="Edger P.P."/>
            <person name="Guyot R."/>
            <person name="Guo H.B."/>
            <person name="Guo H."/>
            <person name="Zheng G."/>
            <person name="Singh R."/>
            <person name="Sharma A."/>
            <person name="Min X."/>
            <person name="Zheng Y."/>
            <person name="Lee H."/>
            <person name="Gurtowski J."/>
            <person name="Sedlazeck F.J."/>
            <person name="Harkess A."/>
            <person name="McKain M.R."/>
            <person name="Liao Z."/>
            <person name="Fang J."/>
            <person name="Liu J."/>
            <person name="Zhang X."/>
            <person name="Zhang Q."/>
            <person name="Hu W."/>
            <person name="Qin Y."/>
            <person name="Wang K."/>
            <person name="Chen L.Y."/>
            <person name="Shirley N."/>
            <person name="Lin Y.R."/>
            <person name="Liu L.Y."/>
            <person name="Hernandez A.G."/>
            <person name="Wright C.L."/>
            <person name="Bulone V."/>
            <person name="Tuskan G.A."/>
            <person name="Heath K."/>
            <person name="Zee F."/>
            <person name="Moore P.H."/>
            <person name="Sunkar R."/>
            <person name="Leebens-Mack J.H."/>
            <person name="Mockler T."/>
            <person name="Bennetzen J.L."/>
            <person name="Freeling M."/>
            <person name="Sankoff D."/>
            <person name="Paterson A.H."/>
            <person name="Zhu X."/>
            <person name="Yang X."/>
            <person name="Smith J.A."/>
            <person name="Cushman J.C."/>
            <person name="Paull R.E."/>
            <person name="Yu Q."/>
        </authorList>
    </citation>
    <scope>NUCLEOTIDE SEQUENCE [LARGE SCALE GENOMIC DNA]</scope>
    <source>
        <strain evidence="4">cv. F153</strain>
    </source>
</reference>
<organism evidence="4 5">
    <name type="scientific">Ananas comosus</name>
    <name type="common">Pineapple</name>
    <name type="synonym">Ananas ananas</name>
    <dbReference type="NCBI Taxonomy" id="4615"/>
    <lineage>
        <taxon>Eukaryota</taxon>
        <taxon>Viridiplantae</taxon>
        <taxon>Streptophyta</taxon>
        <taxon>Embryophyta</taxon>
        <taxon>Tracheophyta</taxon>
        <taxon>Spermatophyta</taxon>
        <taxon>Magnoliopsida</taxon>
        <taxon>Liliopsida</taxon>
        <taxon>Poales</taxon>
        <taxon>Bromeliaceae</taxon>
        <taxon>Bromelioideae</taxon>
        <taxon>Ananas</taxon>
    </lineage>
</organism>
<comment type="catalytic activity">
    <reaction evidence="1">
        <text>ATP + H2O = ADP + phosphate + H(+)</text>
        <dbReference type="Rhea" id="RHEA:13065"/>
        <dbReference type="ChEBI" id="CHEBI:15377"/>
        <dbReference type="ChEBI" id="CHEBI:15378"/>
        <dbReference type="ChEBI" id="CHEBI:30616"/>
        <dbReference type="ChEBI" id="CHEBI:43474"/>
        <dbReference type="ChEBI" id="CHEBI:456216"/>
        <dbReference type="EC" id="5.6.2.3"/>
    </reaction>
</comment>
<evidence type="ECO:0000259" key="3">
    <source>
        <dbReference type="Pfam" id="PF21530"/>
    </source>
</evidence>
<dbReference type="Proteomes" id="UP000515123">
    <property type="component" value="Linkage group 4"/>
</dbReference>
<protein>
    <recommendedName>
        <fullName evidence="1">ATP-dependent DNA helicase</fullName>
        <ecNumber evidence="1">5.6.2.3</ecNumber>
    </recommendedName>
</protein>
<evidence type="ECO:0000259" key="2">
    <source>
        <dbReference type="Pfam" id="PF05970"/>
    </source>
</evidence>
<comment type="similarity">
    <text evidence="1">Belongs to the helicase family.</text>
</comment>
<dbReference type="GO" id="GO:0043139">
    <property type="term" value="F:5'-3' DNA helicase activity"/>
    <property type="evidence" value="ECO:0007669"/>
    <property type="project" value="UniProtKB-EC"/>
</dbReference>
<dbReference type="GO" id="GO:0006281">
    <property type="term" value="P:DNA repair"/>
    <property type="evidence" value="ECO:0007669"/>
    <property type="project" value="UniProtKB-KW"/>
</dbReference>
<dbReference type="PANTHER" id="PTHR10492:SF101">
    <property type="entry name" value="ATP-DEPENDENT DNA HELICASE"/>
    <property type="match status" value="1"/>
</dbReference>
<dbReference type="InterPro" id="IPR010285">
    <property type="entry name" value="DNA_helicase_pif1-like_DEAD"/>
</dbReference>
<keyword evidence="1" id="KW-0067">ATP-binding</keyword>
<proteinExistence type="inferred from homology"/>
<evidence type="ECO:0000313" key="4">
    <source>
        <dbReference type="Proteomes" id="UP000515123"/>
    </source>
</evidence>
<dbReference type="InterPro" id="IPR049163">
    <property type="entry name" value="Pif1-like_2B_dom"/>
</dbReference>
<dbReference type="EC" id="5.6.2.3" evidence="1"/>
<dbReference type="GeneID" id="109709076"/>
<keyword evidence="1" id="KW-0347">Helicase</keyword>
<evidence type="ECO:0000313" key="5">
    <source>
        <dbReference type="RefSeq" id="XP_020086737.1"/>
    </source>
</evidence>
<dbReference type="SUPFAM" id="SSF52540">
    <property type="entry name" value="P-loop containing nucleoside triphosphate hydrolases"/>
    <property type="match status" value="2"/>
</dbReference>
<keyword evidence="4" id="KW-1185">Reference proteome</keyword>
<dbReference type="AlphaFoldDB" id="A0A6P5ETD8"/>
<comment type="cofactor">
    <cofactor evidence="1">
        <name>Mg(2+)</name>
        <dbReference type="ChEBI" id="CHEBI:18420"/>
    </cofactor>
</comment>
<keyword evidence="1" id="KW-0378">Hydrolase</keyword>
<keyword evidence="1" id="KW-0233">DNA recombination</keyword>
<sequence length="323" mass="35817">MSSLTDEQKGVYETIISVVSKNEGGVFFLYGYGGPGKTFKWRTLSATIRAKGQIVLNAASSRIATLLLPGGRTAYSRFVIPLAITEESTCNIKQGSDLAELLIHTKLIIWDEAPMAHRFCFEAVDRTLRDTLRFSNPLSCEQPFGSKVVVFKVLTLTKNMRLETDSSNYNLEEMREFSKWILSVGDGDAVDSAYPSLLSNIHDLQYLQERAILAPTLEIVDVLNEYVLSLLHCEEKVYLSSDSVCKTDVGLDSPEDVYTPDFLNSIKCSGVPNHMLKLKQGAPVMLLRNIDKSSGLCNGTRLVITQLGKHILETKVISRSNIG</sequence>
<dbReference type="GO" id="GO:0016787">
    <property type="term" value="F:hydrolase activity"/>
    <property type="evidence" value="ECO:0007669"/>
    <property type="project" value="UniProtKB-KW"/>
</dbReference>
<name>A0A6P5ETD8_ANACO</name>
<keyword evidence="1" id="KW-0547">Nucleotide-binding</keyword>
<dbReference type="PANTHER" id="PTHR10492">
    <property type="match status" value="1"/>
</dbReference>
<feature type="domain" description="DNA helicase Pif1-like DEAD-box helicase" evidence="2">
    <location>
        <begin position="4"/>
        <end position="151"/>
    </location>
</feature>
<dbReference type="Gene3D" id="3.40.50.300">
    <property type="entry name" value="P-loop containing nucleotide triphosphate hydrolases"/>
    <property type="match status" value="1"/>
</dbReference>
<keyword evidence="1" id="KW-0227">DNA damage</keyword>
<evidence type="ECO:0000256" key="1">
    <source>
        <dbReference type="RuleBase" id="RU363044"/>
    </source>
</evidence>
<dbReference type="RefSeq" id="XP_020086737.1">
    <property type="nucleotide sequence ID" value="XM_020231148.1"/>
</dbReference>
<dbReference type="OrthoDB" id="683365at2759"/>
<accession>A0A6P5ETD8</accession>
<dbReference type="InterPro" id="IPR027417">
    <property type="entry name" value="P-loop_NTPase"/>
</dbReference>
<keyword evidence="1" id="KW-0234">DNA repair</keyword>